<comment type="caution">
    <text evidence="6">The sequence shown here is derived from an EMBL/GenBank/DDBJ whole genome shotgun (WGS) entry which is preliminary data.</text>
</comment>
<proteinExistence type="predicted"/>
<evidence type="ECO:0000256" key="2">
    <source>
        <dbReference type="ARBA" id="ARBA00022723"/>
    </source>
</evidence>
<dbReference type="OrthoDB" id="9800167at2"/>
<keyword evidence="2" id="KW-0479">Metal-binding</keyword>
<protein>
    <submittedName>
        <fullName evidence="6">3-phenylpropionate dioxygenase, putative ferredoxin subunit</fullName>
    </submittedName>
</protein>
<evidence type="ECO:0000259" key="5">
    <source>
        <dbReference type="PROSITE" id="PS51296"/>
    </source>
</evidence>
<sequence length="113" mass="12446">MVTQTDRLALCAAADVTEDEPVRREAGSNVYAIFKVSGEYFVIDDRCSHGPGSLSEGYVEGCEIECPFHQGRFDIRTGCAVSAPCTEPVRTWPVRIIDGMVTVDPCEERLCEN</sequence>
<feature type="domain" description="Rieske" evidence="5">
    <location>
        <begin position="8"/>
        <end position="103"/>
    </location>
</feature>
<dbReference type="InterPro" id="IPR036922">
    <property type="entry name" value="Rieske_2Fe-2S_sf"/>
</dbReference>
<name>A0A1N7SPN0_9BURK</name>
<keyword evidence="6" id="KW-0560">Oxidoreductase</keyword>
<dbReference type="AlphaFoldDB" id="A0A1N7SPN0"/>
<dbReference type="PANTHER" id="PTHR21496">
    <property type="entry name" value="FERREDOXIN-RELATED"/>
    <property type="match status" value="1"/>
</dbReference>
<evidence type="ECO:0000313" key="6">
    <source>
        <dbReference type="EMBL" id="SIT49296.1"/>
    </source>
</evidence>
<keyword evidence="4" id="KW-0411">Iron-sulfur</keyword>
<keyword evidence="1" id="KW-0001">2Fe-2S</keyword>
<reference evidence="6" key="1">
    <citation type="submission" date="2016-12" db="EMBL/GenBank/DDBJ databases">
        <authorList>
            <person name="Moulin L."/>
        </authorList>
    </citation>
    <scope>NUCLEOTIDE SEQUENCE [LARGE SCALE GENOMIC DNA]</scope>
    <source>
        <strain evidence="6">STM 7183</strain>
    </source>
</reference>
<evidence type="ECO:0000256" key="1">
    <source>
        <dbReference type="ARBA" id="ARBA00022714"/>
    </source>
</evidence>
<dbReference type="GO" id="GO:0046872">
    <property type="term" value="F:metal ion binding"/>
    <property type="evidence" value="ECO:0007669"/>
    <property type="project" value="UniProtKB-KW"/>
</dbReference>
<accession>A0A1N7SPN0</accession>
<dbReference type="CDD" id="cd03528">
    <property type="entry name" value="Rieske_RO_ferredoxin"/>
    <property type="match status" value="1"/>
</dbReference>
<dbReference type="PROSITE" id="PS51296">
    <property type="entry name" value="RIESKE"/>
    <property type="match status" value="1"/>
</dbReference>
<dbReference type="PANTHER" id="PTHR21496:SF23">
    <property type="entry name" value="3-PHENYLPROPIONATE_CINNAMIC ACID DIOXYGENASE FERREDOXIN SUBUNIT"/>
    <property type="match status" value="1"/>
</dbReference>
<keyword evidence="7" id="KW-1185">Reference proteome</keyword>
<evidence type="ECO:0000313" key="7">
    <source>
        <dbReference type="Proteomes" id="UP000195569"/>
    </source>
</evidence>
<dbReference type="Gene3D" id="2.102.10.10">
    <property type="entry name" value="Rieske [2Fe-2S] iron-sulphur domain"/>
    <property type="match status" value="1"/>
</dbReference>
<keyword evidence="3" id="KW-0408">Iron</keyword>
<dbReference type="SUPFAM" id="SSF50022">
    <property type="entry name" value="ISP domain"/>
    <property type="match status" value="1"/>
</dbReference>
<evidence type="ECO:0000256" key="4">
    <source>
        <dbReference type="ARBA" id="ARBA00023014"/>
    </source>
</evidence>
<dbReference type="EMBL" id="CYGY02000068">
    <property type="protein sequence ID" value="SIT49296.1"/>
    <property type="molecule type" value="Genomic_DNA"/>
</dbReference>
<dbReference type="InterPro" id="IPR017941">
    <property type="entry name" value="Rieske_2Fe-2S"/>
</dbReference>
<dbReference type="Pfam" id="PF00355">
    <property type="entry name" value="Rieske"/>
    <property type="match status" value="1"/>
</dbReference>
<gene>
    <name evidence="6" type="primary">hcaC</name>
    <name evidence="6" type="ORF">BN2476_680059</name>
</gene>
<dbReference type="Proteomes" id="UP000195569">
    <property type="component" value="Unassembled WGS sequence"/>
</dbReference>
<evidence type="ECO:0000256" key="3">
    <source>
        <dbReference type="ARBA" id="ARBA00023004"/>
    </source>
</evidence>
<keyword evidence="6" id="KW-0223">Dioxygenase</keyword>
<dbReference type="RefSeq" id="WP_087738364.1">
    <property type="nucleotide sequence ID" value="NZ_CYGY02000068.1"/>
</dbReference>
<dbReference type="GO" id="GO:0051213">
    <property type="term" value="F:dioxygenase activity"/>
    <property type="evidence" value="ECO:0007669"/>
    <property type="project" value="UniProtKB-KW"/>
</dbReference>
<dbReference type="GO" id="GO:0051537">
    <property type="term" value="F:2 iron, 2 sulfur cluster binding"/>
    <property type="evidence" value="ECO:0007669"/>
    <property type="project" value="UniProtKB-KW"/>
</dbReference>
<organism evidence="6 7">
    <name type="scientific">Paraburkholderia piptadeniae</name>
    <dbReference type="NCBI Taxonomy" id="1701573"/>
    <lineage>
        <taxon>Bacteria</taxon>
        <taxon>Pseudomonadati</taxon>
        <taxon>Pseudomonadota</taxon>
        <taxon>Betaproteobacteria</taxon>
        <taxon>Burkholderiales</taxon>
        <taxon>Burkholderiaceae</taxon>
        <taxon>Paraburkholderia</taxon>
    </lineage>
</organism>